<evidence type="ECO:0000313" key="2">
    <source>
        <dbReference type="Proteomes" id="UP000631114"/>
    </source>
</evidence>
<dbReference type="PANTHER" id="PTHR14659:SF1">
    <property type="entry name" value="ALPHA- AND GAMMA-ADAPTIN-BINDING PROTEIN P34"/>
    <property type="match status" value="1"/>
</dbReference>
<dbReference type="AlphaFoldDB" id="A0A835HAE9"/>
<reference evidence="1 2" key="1">
    <citation type="submission" date="2020-10" db="EMBL/GenBank/DDBJ databases">
        <title>The Coptis chinensis genome and diversification of protoberbering-type alkaloids.</title>
        <authorList>
            <person name="Wang B."/>
            <person name="Shu S."/>
            <person name="Song C."/>
            <person name="Liu Y."/>
        </authorList>
    </citation>
    <scope>NUCLEOTIDE SEQUENCE [LARGE SCALE GENOMIC DNA]</scope>
    <source>
        <strain evidence="1">HL-2020</strain>
        <tissue evidence="1">Leaf</tissue>
    </source>
</reference>
<dbReference type="InterPro" id="IPR019341">
    <property type="entry name" value="Alpha/Gamma-adaptin-bd_p34"/>
</dbReference>
<comment type="caution">
    <text evidence="1">The sequence shown here is derived from an EMBL/GenBank/DDBJ whole genome shotgun (WGS) entry which is preliminary data.</text>
</comment>
<dbReference type="PANTHER" id="PTHR14659">
    <property type="entry name" value="ALPHA- AND GAMMA-ADAPTIN-BINDING PROTEIN P34"/>
    <property type="match status" value="1"/>
</dbReference>
<dbReference type="OrthoDB" id="10261384at2759"/>
<evidence type="ECO:0000313" key="1">
    <source>
        <dbReference type="EMBL" id="KAF9595380.1"/>
    </source>
</evidence>
<gene>
    <name evidence="1" type="ORF">IFM89_000298</name>
</gene>
<organism evidence="1 2">
    <name type="scientific">Coptis chinensis</name>
    <dbReference type="NCBI Taxonomy" id="261450"/>
    <lineage>
        <taxon>Eukaryota</taxon>
        <taxon>Viridiplantae</taxon>
        <taxon>Streptophyta</taxon>
        <taxon>Embryophyta</taxon>
        <taxon>Tracheophyta</taxon>
        <taxon>Spermatophyta</taxon>
        <taxon>Magnoliopsida</taxon>
        <taxon>Ranunculales</taxon>
        <taxon>Ranunculaceae</taxon>
        <taxon>Coptidoideae</taxon>
        <taxon>Coptis</taxon>
    </lineage>
</organism>
<accession>A0A835HAE9</accession>
<feature type="non-terminal residue" evidence="1">
    <location>
        <position position="97"/>
    </location>
</feature>
<dbReference type="Gene3D" id="3.40.50.300">
    <property type="entry name" value="P-loop containing nucleotide triphosphate hydrolases"/>
    <property type="match status" value="1"/>
</dbReference>
<name>A0A835HAE9_9MAGN</name>
<dbReference type="EMBL" id="JADFTS010000007">
    <property type="protein sequence ID" value="KAF9595380.1"/>
    <property type="molecule type" value="Genomic_DNA"/>
</dbReference>
<keyword evidence="2" id="KW-1185">Reference proteome</keyword>
<dbReference type="InterPro" id="IPR027417">
    <property type="entry name" value="P-loop_NTPase"/>
</dbReference>
<protein>
    <submittedName>
        <fullName evidence="1">Uncharacterized protein</fullName>
    </submittedName>
</protein>
<proteinExistence type="predicted"/>
<dbReference type="Proteomes" id="UP000631114">
    <property type="component" value="Unassembled WGS sequence"/>
</dbReference>
<sequence length="97" mass="10629">MFLCGWLILDGFSIEVLPKSDNLSALVLVFDMNEPSSFATLQDFVSETDIQKFEILLCIGNKVDLLPGHPAHSLERLGTVSCVDIVALAARDSVSYQ</sequence>